<keyword evidence="1" id="KW-0812">Transmembrane</keyword>
<comment type="caution">
    <text evidence="2">The sequence shown here is derived from an EMBL/GenBank/DDBJ whole genome shotgun (WGS) entry which is preliminary data.</text>
</comment>
<dbReference type="EMBL" id="JTJZ01000012">
    <property type="protein sequence ID" value="KHS53922.1"/>
    <property type="molecule type" value="Genomic_DNA"/>
</dbReference>
<name>A0A0B9A4Z8_BRELN</name>
<feature type="transmembrane region" description="Helical" evidence="1">
    <location>
        <begin position="28"/>
        <end position="50"/>
    </location>
</feature>
<gene>
    <name evidence="2" type="ORF">AE0388_0383</name>
</gene>
<evidence type="ECO:0008006" key="4">
    <source>
        <dbReference type="Google" id="ProtNLM"/>
    </source>
</evidence>
<organism evidence="2 3">
    <name type="scientific">Brevibacterium linens</name>
    <dbReference type="NCBI Taxonomy" id="1703"/>
    <lineage>
        <taxon>Bacteria</taxon>
        <taxon>Bacillati</taxon>
        <taxon>Actinomycetota</taxon>
        <taxon>Actinomycetes</taxon>
        <taxon>Micrococcales</taxon>
        <taxon>Brevibacteriaceae</taxon>
        <taxon>Brevibacterium</taxon>
    </lineage>
</organism>
<sequence length="190" mass="20943">MESIRERSLGPVRVDLGRMKSSDWPGPLKVAIVLFPILGVVAMISAVIFIVRMLHSASQHESGQTAGAMIAWGLGGLFFLVGILFVCGGFLILSFMLTMTVKIHDGGLVVVRRWFRPLHVSWSEVAAIAPPEPGDSSHACRLLLRSGRKEIIERLSLPSIRDHTGQIIPHPDVRLIIDHFLAWQQANGVR</sequence>
<feature type="transmembrane region" description="Helical" evidence="1">
    <location>
        <begin position="70"/>
        <end position="93"/>
    </location>
</feature>
<keyword evidence="1" id="KW-1133">Transmembrane helix</keyword>
<evidence type="ECO:0000313" key="2">
    <source>
        <dbReference type="EMBL" id="KHS53922.1"/>
    </source>
</evidence>
<accession>A0A0B9A4Z8</accession>
<proteinExistence type="predicted"/>
<evidence type="ECO:0000256" key="1">
    <source>
        <dbReference type="SAM" id="Phobius"/>
    </source>
</evidence>
<protein>
    <recommendedName>
        <fullName evidence="4">PH domain-containing protein</fullName>
    </recommendedName>
</protein>
<keyword evidence="1" id="KW-0472">Membrane</keyword>
<dbReference type="PATRIC" id="fig|1703.6.peg.267"/>
<reference evidence="2 3" key="1">
    <citation type="submission" date="2014-11" db="EMBL/GenBank/DDBJ databases">
        <title>Draft Genome Sequence of Brevibacterium linens AE038-8.</title>
        <authorList>
            <person name="Maizel D."/>
            <person name="Utturkar S.M."/>
            <person name="Brown S.D."/>
            <person name="Ferrero M."/>
            <person name="Rosen B.P."/>
        </authorList>
    </citation>
    <scope>NUCLEOTIDE SEQUENCE [LARGE SCALE GENOMIC DNA]</scope>
    <source>
        <strain evidence="2 3">AE038-8</strain>
    </source>
</reference>
<evidence type="ECO:0000313" key="3">
    <source>
        <dbReference type="Proteomes" id="UP000031488"/>
    </source>
</evidence>
<dbReference type="Proteomes" id="UP000031488">
    <property type="component" value="Unassembled WGS sequence"/>
</dbReference>
<keyword evidence="3" id="KW-1185">Reference proteome</keyword>
<dbReference type="AlphaFoldDB" id="A0A0B9A4Z8"/>